<sequence>MMILKESADITVYFLRVRTAAPRPSPALTSRRERGRTAFRHPAPCPVCPLEGPRTCAYGGPRSRRPVVVNVASCQDCVPVVRPPLSNCIIGSPSGRLRTSEGLRSLRATPRHRNDVISGGGHVLSPTIKLCHDLYKNEITSRYTIHSNRDVFISVTGDHPVSLSVMSYESGERALADGPRAVGPAPALTQPSSLQRAA</sequence>
<comment type="caution">
    <text evidence="2">The sequence shown here is derived from an EMBL/GenBank/DDBJ whole genome shotgun (WGS) entry which is preliminary data.</text>
</comment>
<accession>A0A4C1TF26</accession>
<name>A0A4C1TF26_EUMVA</name>
<evidence type="ECO:0000256" key="1">
    <source>
        <dbReference type="SAM" id="MobiDB-lite"/>
    </source>
</evidence>
<organism evidence="2 3">
    <name type="scientific">Eumeta variegata</name>
    <name type="common">Bagworm moth</name>
    <name type="synonym">Eumeta japonica</name>
    <dbReference type="NCBI Taxonomy" id="151549"/>
    <lineage>
        <taxon>Eukaryota</taxon>
        <taxon>Metazoa</taxon>
        <taxon>Ecdysozoa</taxon>
        <taxon>Arthropoda</taxon>
        <taxon>Hexapoda</taxon>
        <taxon>Insecta</taxon>
        <taxon>Pterygota</taxon>
        <taxon>Neoptera</taxon>
        <taxon>Endopterygota</taxon>
        <taxon>Lepidoptera</taxon>
        <taxon>Glossata</taxon>
        <taxon>Ditrysia</taxon>
        <taxon>Tineoidea</taxon>
        <taxon>Psychidae</taxon>
        <taxon>Oiketicinae</taxon>
        <taxon>Eumeta</taxon>
    </lineage>
</organism>
<evidence type="ECO:0000313" key="3">
    <source>
        <dbReference type="Proteomes" id="UP000299102"/>
    </source>
</evidence>
<feature type="region of interest" description="Disordered" evidence="1">
    <location>
        <begin position="176"/>
        <end position="198"/>
    </location>
</feature>
<protein>
    <submittedName>
        <fullName evidence="2">Uncharacterized protein</fullName>
    </submittedName>
</protein>
<feature type="compositionally biased region" description="Polar residues" evidence="1">
    <location>
        <begin position="189"/>
        <end position="198"/>
    </location>
</feature>
<dbReference type="EMBL" id="BGZK01000050">
    <property type="protein sequence ID" value="GBP12180.1"/>
    <property type="molecule type" value="Genomic_DNA"/>
</dbReference>
<proteinExistence type="predicted"/>
<keyword evidence="3" id="KW-1185">Reference proteome</keyword>
<evidence type="ECO:0000313" key="2">
    <source>
        <dbReference type="EMBL" id="GBP12180.1"/>
    </source>
</evidence>
<dbReference type="Proteomes" id="UP000299102">
    <property type="component" value="Unassembled WGS sequence"/>
</dbReference>
<gene>
    <name evidence="2" type="ORF">EVAR_6362_1</name>
</gene>
<reference evidence="2 3" key="1">
    <citation type="journal article" date="2019" name="Commun. Biol.">
        <title>The bagworm genome reveals a unique fibroin gene that provides high tensile strength.</title>
        <authorList>
            <person name="Kono N."/>
            <person name="Nakamura H."/>
            <person name="Ohtoshi R."/>
            <person name="Tomita M."/>
            <person name="Numata K."/>
            <person name="Arakawa K."/>
        </authorList>
    </citation>
    <scope>NUCLEOTIDE SEQUENCE [LARGE SCALE GENOMIC DNA]</scope>
</reference>
<dbReference type="AlphaFoldDB" id="A0A4C1TF26"/>